<comment type="caution">
    <text evidence="3">The sequence shown here is derived from an EMBL/GenBank/DDBJ whole genome shotgun (WGS) entry which is preliminary data.</text>
</comment>
<dbReference type="PANTHER" id="PTHR33490">
    <property type="entry name" value="BLR5614 PROTEIN-RELATED"/>
    <property type="match status" value="1"/>
</dbReference>
<keyword evidence="4" id="KW-1185">Reference proteome</keyword>
<dbReference type="SUPFAM" id="SSF54001">
    <property type="entry name" value="Cysteine proteinases"/>
    <property type="match status" value="1"/>
</dbReference>
<evidence type="ECO:0000313" key="4">
    <source>
        <dbReference type="Proteomes" id="UP001589693"/>
    </source>
</evidence>
<evidence type="ECO:0000259" key="2">
    <source>
        <dbReference type="SMART" id="SM00460"/>
    </source>
</evidence>
<keyword evidence="1" id="KW-0472">Membrane</keyword>
<evidence type="ECO:0000256" key="1">
    <source>
        <dbReference type="SAM" id="Phobius"/>
    </source>
</evidence>
<dbReference type="PANTHER" id="PTHR33490:SF3">
    <property type="entry name" value="CONSERVED INTEGRAL MEMBRANE PROTEIN"/>
    <property type="match status" value="1"/>
</dbReference>
<evidence type="ECO:0000313" key="3">
    <source>
        <dbReference type="EMBL" id="MFB9902406.1"/>
    </source>
</evidence>
<dbReference type="Pfam" id="PF01841">
    <property type="entry name" value="Transglut_core"/>
    <property type="match status" value="1"/>
</dbReference>
<accession>A0ABV5ZNH6</accession>
<name>A0ABV5ZNH6_9PSEU</name>
<dbReference type="RefSeq" id="WP_377849494.1">
    <property type="nucleotide sequence ID" value="NZ_JBHLZU010000002.1"/>
</dbReference>
<dbReference type="InterPro" id="IPR002931">
    <property type="entry name" value="Transglutaminase-like"/>
</dbReference>
<feature type="domain" description="Transglutaminase-like" evidence="2">
    <location>
        <begin position="143"/>
        <end position="203"/>
    </location>
</feature>
<dbReference type="SMART" id="SM00460">
    <property type="entry name" value="TGc"/>
    <property type="match status" value="1"/>
</dbReference>
<keyword evidence="1" id="KW-0812">Transmembrane</keyword>
<feature type="transmembrane region" description="Helical" evidence="1">
    <location>
        <begin position="322"/>
        <end position="342"/>
    </location>
</feature>
<gene>
    <name evidence="3" type="ORF">ACFFQA_00510</name>
</gene>
<keyword evidence="1" id="KW-1133">Transmembrane helix</keyword>
<sequence length="392" mass="43307">MRRLTWSIHNHSDSPMKLLVARLPDTPRQSVVGLTQEPAPYGETDDAWLVEVPPGERASMRAEVLVHQLKPERLSPELTEGERARFTASTTLVPLSDTIRAEAARLAEGLETPREIARAFFDELVSDRYRYTWPSGDLGAEAMQRDKAGDCGAYAFLFVAWCRALGIPARTVFGTWATGRLQAHAWAEFHVDGTGWLPVDPSFGWLTAHQRWPARGREVVDRNFEDLPGERIAFSHDAEHPLPDELAHVPEAGKAEPDSRRNGRTGWDGTMVMAGRHVRWGAESLAGRVPYLQPAYPIYEDGNADKRVTLGSWLVETPRTRLIATVGYLLSALAVLLLPFLVKESANPVAAVIGVGAVVAFEVWLIASRRTVLLPTAILLALLGFMGQNLLT</sequence>
<dbReference type="Proteomes" id="UP001589693">
    <property type="component" value="Unassembled WGS sequence"/>
</dbReference>
<protein>
    <submittedName>
        <fullName evidence="3">Transglutaminase domain-containing protein</fullName>
    </submittedName>
</protein>
<feature type="transmembrane region" description="Helical" evidence="1">
    <location>
        <begin position="348"/>
        <end position="365"/>
    </location>
</feature>
<organism evidence="3 4">
    <name type="scientific">Allokutzneria oryzae</name>
    <dbReference type="NCBI Taxonomy" id="1378989"/>
    <lineage>
        <taxon>Bacteria</taxon>
        <taxon>Bacillati</taxon>
        <taxon>Actinomycetota</taxon>
        <taxon>Actinomycetes</taxon>
        <taxon>Pseudonocardiales</taxon>
        <taxon>Pseudonocardiaceae</taxon>
        <taxon>Allokutzneria</taxon>
    </lineage>
</organism>
<reference evidence="3 4" key="1">
    <citation type="submission" date="2024-09" db="EMBL/GenBank/DDBJ databases">
        <authorList>
            <person name="Sun Q."/>
            <person name="Mori K."/>
        </authorList>
    </citation>
    <scope>NUCLEOTIDE SEQUENCE [LARGE SCALE GENOMIC DNA]</scope>
    <source>
        <strain evidence="3 4">TBRC 7907</strain>
    </source>
</reference>
<proteinExistence type="predicted"/>
<feature type="transmembrane region" description="Helical" evidence="1">
    <location>
        <begin position="372"/>
        <end position="391"/>
    </location>
</feature>
<dbReference type="Gene3D" id="3.10.620.30">
    <property type="match status" value="1"/>
</dbReference>
<dbReference type="InterPro" id="IPR038765">
    <property type="entry name" value="Papain-like_cys_pep_sf"/>
</dbReference>
<dbReference type="EMBL" id="JBHLZU010000002">
    <property type="protein sequence ID" value="MFB9902406.1"/>
    <property type="molecule type" value="Genomic_DNA"/>
</dbReference>